<dbReference type="PANTHER" id="PTHR22898">
    <property type="entry name" value="UNCHARACTERIZED GLYCOSOL TRANSFERASE-RELATED"/>
    <property type="match status" value="1"/>
</dbReference>
<evidence type="ECO:0008006" key="5">
    <source>
        <dbReference type="Google" id="ProtNLM"/>
    </source>
</evidence>
<keyword evidence="2" id="KW-0808">Transferase</keyword>
<sequence length="307" mass="35541">MSMEVEISQQEPEPDQFLTFNFGFRARLANHIFELASVYGMARELQRTPVFYIVERKYENQLKEVEKALPGLVSRYKIRRGPVPKDAEKMDIGKNCCQYYDIAGYRGRSAPLLHLTGQFYQSFKYFEKNKDEILSFVSPRKEFKTLPMANSSNFISCIHVRRGDFVDHLHQATDLTFTRNAWKKITQDVGGEGRKYLTVVMGDDQKFEKQIFPYGHISNSTKPVPFNNTIWISGNSPTDDLIYARYNCDSVLITAPSSTFGWWLGYISKGQRVYHMDIQQTKDAVSGQMRVEDFYPASWHKLNISIS</sequence>
<reference evidence="3 4" key="1">
    <citation type="submission" date="2020-04" db="EMBL/GenBank/DDBJ databases">
        <authorList>
            <person name="Laetsch R D."/>
            <person name="Stevens L."/>
            <person name="Kumar S."/>
            <person name="Blaxter L. M."/>
        </authorList>
    </citation>
    <scope>NUCLEOTIDE SEQUENCE [LARGE SCALE GENOMIC DNA]</scope>
</reference>
<dbReference type="OrthoDB" id="5854901at2759"/>
<dbReference type="AlphaFoldDB" id="A0A8S1EGY5"/>
<dbReference type="InterPro" id="IPR052501">
    <property type="entry name" value="Alpha-1-2_FucT"/>
</dbReference>
<proteinExistence type="predicted"/>
<evidence type="ECO:0000256" key="1">
    <source>
        <dbReference type="ARBA" id="ARBA00022676"/>
    </source>
</evidence>
<name>A0A8S1EGY5_9PELO</name>
<evidence type="ECO:0000256" key="2">
    <source>
        <dbReference type="ARBA" id="ARBA00022679"/>
    </source>
</evidence>
<comment type="caution">
    <text evidence="3">The sequence shown here is derived from an EMBL/GenBank/DDBJ whole genome shotgun (WGS) entry which is preliminary data.</text>
</comment>
<dbReference type="PANTHER" id="PTHR22898:SF3">
    <property type="entry name" value="ALPHA-1,2-FUCOSYLTRANSFERASE-RELATED"/>
    <property type="match status" value="1"/>
</dbReference>
<dbReference type="InterPro" id="IPR002516">
    <property type="entry name" value="Glyco_trans_11"/>
</dbReference>
<keyword evidence="4" id="KW-1185">Reference proteome</keyword>
<evidence type="ECO:0000313" key="3">
    <source>
        <dbReference type="EMBL" id="CAB3399386.1"/>
    </source>
</evidence>
<evidence type="ECO:0000313" key="4">
    <source>
        <dbReference type="Proteomes" id="UP000494206"/>
    </source>
</evidence>
<organism evidence="3 4">
    <name type="scientific">Caenorhabditis bovis</name>
    <dbReference type="NCBI Taxonomy" id="2654633"/>
    <lineage>
        <taxon>Eukaryota</taxon>
        <taxon>Metazoa</taxon>
        <taxon>Ecdysozoa</taxon>
        <taxon>Nematoda</taxon>
        <taxon>Chromadorea</taxon>
        <taxon>Rhabditida</taxon>
        <taxon>Rhabditina</taxon>
        <taxon>Rhabditomorpha</taxon>
        <taxon>Rhabditoidea</taxon>
        <taxon>Rhabditidae</taxon>
        <taxon>Peloderinae</taxon>
        <taxon>Caenorhabditis</taxon>
    </lineage>
</organism>
<dbReference type="CDD" id="cd11301">
    <property type="entry name" value="Fut1_Fut2_like"/>
    <property type="match status" value="1"/>
</dbReference>
<protein>
    <recommendedName>
        <fullName evidence="5">L-Fucosyltransferase</fullName>
    </recommendedName>
</protein>
<dbReference type="GO" id="GO:0005975">
    <property type="term" value="P:carbohydrate metabolic process"/>
    <property type="evidence" value="ECO:0007669"/>
    <property type="project" value="InterPro"/>
</dbReference>
<keyword evidence="1" id="KW-0328">Glycosyltransferase</keyword>
<dbReference type="GO" id="GO:0008107">
    <property type="term" value="F:galactoside 2-alpha-L-fucosyltransferase activity"/>
    <property type="evidence" value="ECO:0007669"/>
    <property type="project" value="InterPro"/>
</dbReference>
<dbReference type="GO" id="GO:0016020">
    <property type="term" value="C:membrane"/>
    <property type="evidence" value="ECO:0007669"/>
    <property type="project" value="InterPro"/>
</dbReference>
<gene>
    <name evidence="3" type="ORF">CBOVIS_LOCUS2518</name>
</gene>
<dbReference type="EMBL" id="CADEPM010000002">
    <property type="protein sequence ID" value="CAB3399386.1"/>
    <property type="molecule type" value="Genomic_DNA"/>
</dbReference>
<dbReference type="Pfam" id="PF01531">
    <property type="entry name" value="Glyco_transf_11"/>
    <property type="match status" value="1"/>
</dbReference>
<dbReference type="Proteomes" id="UP000494206">
    <property type="component" value="Unassembled WGS sequence"/>
</dbReference>
<accession>A0A8S1EGY5</accession>